<sequence length="460" mass="50994">MKVLGKRWFLYFCGFSVNVVMVCLGSMMVWTSPVILKLQSNNTLVNPIGRPITVWEFSLFIATYPLGLVIGSVLIAKVPDIIGRKTTLICIASGTLISFIGLFLARNIYAFFIFKFTVSLSLGGGPILIPMYTAEIAEDYNRGRLGFFISVAMTVGQLYGTVIGAFTSVNVFSLLCGLPALLCLICCTWLPESPEYLLTKGRKKEAVIALSRLGKTKKNLDIENELVETQNMLQANTLTKNNFLKRLRADNAVKRGFYLAVSIMIFQDSIGISIVLGLLGPLLSESSIGLSGDILAIILIIIKFVAVIVATSIVERVGRRILILVALFIAGLSMLFLGLYFYFQQNSYYIPDVFKNLPLLCITCFLVVFAFGLSSVPYILVAELLPSELRSVGSSICQFLGEICMISTSFLYPIAAKYFGVHYCMFFFSFVDFSGFTHLYFLLPETKGKSFLEIRKILSD</sequence>
<dbReference type="Gene3D" id="1.20.1250.20">
    <property type="entry name" value="MFS general substrate transporter like domains"/>
    <property type="match status" value="1"/>
</dbReference>
<feature type="transmembrane region" description="Helical" evidence="8">
    <location>
        <begin position="172"/>
        <end position="190"/>
    </location>
</feature>
<evidence type="ECO:0000256" key="4">
    <source>
        <dbReference type="ARBA" id="ARBA00022597"/>
    </source>
</evidence>
<dbReference type="InterPro" id="IPR005828">
    <property type="entry name" value="MFS_sugar_transport-like"/>
</dbReference>
<name>A0A6P7GA31_DIAVI</name>
<dbReference type="PANTHER" id="PTHR48021">
    <property type="match status" value="1"/>
</dbReference>
<evidence type="ECO:0000256" key="3">
    <source>
        <dbReference type="ARBA" id="ARBA00022475"/>
    </source>
</evidence>
<feature type="transmembrane region" description="Helical" evidence="8">
    <location>
        <begin position="321"/>
        <end position="342"/>
    </location>
</feature>
<feature type="transmembrane region" description="Helical" evidence="8">
    <location>
        <begin position="294"/>
        <end position="314"/>
    </location>
</feature>
<keyword evidence="6 8" id="KW-1133">Transmembrane helix</keyword>
<dbReference type="PANTHER" id="PTHR48021:SF47">
    <property type="entry name" value="GH17672P"/>
    <property type="match status" value="1"/>
</dbReference>
<proteinExistence type="predicted"/>
<dbReference type="InterPro" id="IPR050549">
    <property type="entry name" value="MFS_Trehalose_Transporter"/>
</dbReference>
<keyword evidence="4" id="KW-0762">Sugar transport</keyword>
<comment type="subcellular location">
    <subcellularLocation>
        <location evidence="1">Cell membrane</location>
        <topology evidence="1">Multi-pass membrane protein</topology>
    </subcellularLocation>
</comment>
<dbReference type="InterPro" id="IPR036259">
    <property type="entry name" value="MFS_trans_sf"/>
</dbReference>
<dbReference type="GO" id="GO:0005886">
    <property type="term" value="C:plasma membrane"/>
    <property type="evidence" value="ECO:0007669"/>
    <property type="project" value="UniProtKB-SubCell"/>
</dbReference>
<feature type="transmembrane region" description="Helical" evidence="8">
    <location>
        <begin position="256"/>
        <end position="282"/>
    </location>
</feature>
<evidence type="ECO:0000256" key="1">
    <source>
        <dbReference type="ARBA" id="ARBA00004651"/>
    </source>
</evidence>
<evidence type="ECO:0000256" key="2">
    <source>
        <dbReference type="ARBA" id="ARBA00022448"/>
    </source>
</evidence>
<evidence type="ECO:0000256" key="5">
    <source>
        <dbReference type="ARBA" id="ARBA00022692"/>
    </source>
</evidence>
<gene>
    <name evidence="10" type="primary">LOC114339643</name>
</gene>
<dbReference type="GO" id="GO:0022857">
    <property type="term" value="F:transmembrane transporter activity"/>
    <property type="evidence" value="ECO:0007669"/>
    <property type="project" value="InterPro"/>
</dbReference>
<feature type="transmembrane region" description="Helical" evidence="8">
    <location>
        <begin position="52"/>
        <end position="76"/>
    </location>
</feature>
<dbReference type="Pfam" id="PF00083">
    <property type="entry name" value="Sugar_tr"/>
    <property type="match status" value="1"/>
</dbReference>
<evidence type="ECO:0000259" key="9">
    <source>
        <dbReference type="PROSITE" id="PS50850"/>
    </source>
</evidence>
<keyword evidence="7 8" id="KW-0472">Membrane</keyword>
<accession>A0A6P7GA31</accession>
<keyword evidence="5 8" id="KW-0812">Transmembrane</keyword>
<dbReference type="AlphaFoldDB" id="A0A6P7GA31"/>
<dbReference type="InterPro" id="IPR020846">
    <property type="entry name" value="MFS_dom"/>
</dbReference>
<dbReference type="FunFam" id="1.20.1250.20:FF:000218">
    <property type="entry name" value="facilitated trehalose transporter Tret1"/>
    <property type="match status" value="1"/>
</dbReference>
<feature type="transmembrane region" description="Helical" evidence="8">
    <location>
        <begin position="392"/>
        <end position="414"/>
    </location>
</feature>
<feature type="transmembrane region" description="Helical" evidence="8">
    <location>
        <begin position="145"/>
        <end position="166"/>
    </location>
</feature>
<dbReference type="SUPFAM" id="SSF103473">
    <property type="entry name" value="MFS general substrate transporter"/>
    <property type="match status" value="1"/>
</dbReference>
<reference evidence="10" key="1">
    <citation type="submission" date="2025-08" db="UniProtKB">
        <authorList>
            <consortium name="RefSeq"/>
        </authorList>
    </citation>
    <scope>IDENTIFICATION</scope>
    <source>
        <tissue evidence="10">Whole insect</tissue>
    </source>
</reference>
<evidence type="ECO:0000256" key="8">
    <source>
        <dbReference type="SAM" id="Phobius"/>
    </source>
</evidence>
<feature type="transmembrane region" description="Helical" evidence="8">
    <location>
        <begin position="357"/>
        <end position="380"/>
    </location>
</feature>
<evidence type="ECO:0000313" key="10">
    <source>
        <dbReference type="RefSeq" id="XP_028146101.1"/>
    </source>
</evidence>
<feature type="transmembrane region" description="Helical" evidence="8">
    <location>
        <begin position="111"/>
        <end position="133"/>
    </location>
</feature>
<feature type="transmembrane region" description="Helical" evidence="8">
    <location>
        <begin position="9"/>
        <end position="32"/>
    </location>
</feature>
<dbReference type="RefSeq" id="XP_028146101.1">
    <property type="nucleotide sequence ID" value="XM_028290300.1"/>
</dbReference>
<keyword evidence="3" id="KW-1003">Cell membrane</keyword>
<evidence type="ECO:0000256" key="7">
    <source>
        <dbReference type="ARBA" id="ARBA00023136"/>
    </source>
</evidence>
<feature type="transmembrane region" description="Helical" evidence="8">
    <location>
        <begin position="420"/>
        <end position="443"/>
    </location>
</feature>
<protein>
    <submittedName>
        <fullName evidence="10">Facilitated trehalose transporter Tret1-like</fullName>
    </submittedName>
</protein>
<dbReference type="PROSITE" id="PS50850">
    <property type="entry name" value="MFS"/>
    <property type="match status" value="1"/>
</dbReference>
<feature type="transmembrane region" description="Helical" evidence="8">
    <location>
        <begin position="88"/>
        <end position="105"/>
    </location>
</feature>
<evidence type="ECO:0000256" key="6">
    <source>
        <dbReference type="ARBA" id="ARBA00022989"/>
    </source>
</evidence>
<dbReference type="InParanoid" id="A0A6P7GA31"/>
<organism evidence="10">
    <name type="scientific">Diabrotica virgifera virgifera</name>
    <name type="common">western corn rootworm</name>
    <dbReference type="NCBI Taxonomy" id="50390"/>
    <lineage>
        <taxon>Eukaryota</taxon>
        <taxon>Metazoa</taxon>
        <taxon>Ecdysozoa</taxon>
        <taxon>Arthropoda</taxon>
        <taxon>Hexapoda</taxon>
        <taxon>Insecta</taxon>
        <taxon>Pterygota</taxon>
        <taxon>Neoptera</taxon>
        <taxon>Endopterygota</taxon>
        <taxon>Coleoptera</taxon>
        <taxon>Polyphaga</taxon>
        <taxon>Cucujiformia</taxon>
        <taxon>Chrysomeloidea</taxon>
        <taxon>Chrysomelidae</taxon>
        <taxon>Galerucinae</taxon>
        <taxon>Diabroticina</taxon>
        <taxon>Diabroticites</taxon>
        <taxon>Diabrotica</taxon>
    </lineage>
</organism>
<keyword evidence="2" id="KW-0813">Transport</keyword>
<feature type="domain" description="Major facilitator superfamily (MFS) profile" evidence="9">
    <location>
        <begin position="18"/>
        <end position="447"/>
    </location>
</feature>